<dbReference type="InterPro" id="IPR012337">
    <property type="entry name" value="RNaseH-like_sf"/>
</dbReference>
<comment type="caution">
    <text evidence="2">The sequence shown here is derived from an EMBL/GenBank/DDBJ whole genome shotgun (WGS) entry which is preliminary data.</text>
</comment>
<dbReference type="GO" id="GO:0003676">
    <property type="term" value="F:nucleic acid binding"/>
    <property type="evidence" value="ECO:0007669"/>
    <property type="project" value="InterPro"/>
</dbReference>
<dbReference type="AlphaFoldDB" id="A0AAD8S4U5"/>
<accession>A0AAD8S4U5</accession>
<dbReference type="InterPro" id="IPR052929">
    <property type="entry name" value="RNase_H-like_EbsB-rel"/>
</dbReference>
<dbReference type="Pfam" id="PF13456">
    <property type="entry name" value="RVT_3"/>
    <property type="match status" value="1"/>
</dbReference>
<evidence type="ECO:0000259" key="1">
    <source>
        <dbReference type="Pfam" id="PF13456"/>
    </source>
</evidence>
<dbReference type="InterPro" id="IPR002156">
    <property type="entry name" value="RNaseH_domain"/>
</dbReference>
<feature type="domain" description="RNase H type-1" evidence="1">
    <location>
        <begin position="115"/>
        <end position="220"/>
    </location>
</feature>
<dbReference type="PANTHER" id="PTHR47074:SF11">
    <property type="entry name" value="REVERSE TRANSCRIPTASE-LIKE PROTEIN"/>
    <property type="match status" value="1"/>
</dbReference>
<protein>
    <recommendedName>
        <fullName evidence="1">RNase H type-1 domain-containing protein</fullName>
    </recommendedName>
</protein>
<evidence type="ECO:0000313" key="3">
    <source>
        <dbReference type="Proteomes" id="UP001231189"/>
    </source>
</evidence>
<dbReference type="PANTHER" id="PTHR47074">
    <property type="entry name" value="BNAC02G40300D PROTEIN"/>
    <property type="match status" value="1"/>
</dbReference>
<dbReference type="InterPro" id="IPR044730">
    <property type="entry name" value="RNase_H-like_dom_plant"/>
</dbReference>
<sequence length="290" mass="32728">MRKHWMLPPESAFMDTGREWFLNLLDHEKAETRAKVIFLLWRVWHHRNDVVHADGKASISASVPYLCNYYDTFSSIKSPLDPKGKLPILPVHVNKSEGFTTSKWAAPEEANLKVNVDAGWDVATKQAGLGLIIRDHRGRVILTEWKFLPGCISAEEAEALACLDGIKQAIKLQCINVTVESDCARVVQIMSSVNYDRSPSWCVHLEGRELLKIYRHIKMEGSARYCPEYTDIDMTVDLNGTYSPASVPRGSNASRFTVDLNNELSEWPDLRRTLGSNTRHMINITGPPPP</sequence>
<proteinExistence type="predicted"/>
<keyword evidence="3" id="KW-1185">Reference proteome</keyword>
<reference evidence="2" key="1">
    <citation type="submission" date="2023-07" db="EMBL/GenBank/DDBJ databases">
        <title>A chromosome-level genome assembly of Lolium multiflorum.</title>
        <authorList>
            <person name="Chen Y."/>
            <person name="Copetti D."/>
            <person name="Kolliker R."/>
            <person name="Studer B."/>
        </authorList>
    </citation>
    <scope>NUCLEOTIDE SEQUENCE</scope>
    <source>
        <strain evidence="2">02402/16</strain>
        <tissue evidence="2">Leaf</tissue>
    </source>
</reference>
<dbReference type="Proteomes" id="UP001231189">
    <property type="component" value="Unassembled WGS sequence"/>
</dbReference>
<dbReference type="Gene3D" id="3.30.420.10">
    <property type="entry name" value="Ribonuclease H-like superfamily/Ribonuclease H"/>
    <property type="match status" value="1"/>
</dbReference>
<dbReference type="CDD" id="cd06222">
    <property type="entry name" value="RNase_H_like"/>
    <property type="match status" value="1"/>
</dbReference>
<dbReference type="EMBL" id="JAUUTY010000004">
    <property type="protein sequence ID" value="KAK1644818.1"/>
    <property type="molecule type" value="Genomic_DNA"/>
</dbReference>
<evidence type="ECO:0000313" key="2">
    <source>
        <dbReference type="EMBL" id="KAK1644818.1"/>
    </source>
</evidence>
<name>A0AAD8S4U5_LOLMU</name>
<dbReference type="GO" id="GO:0004523">
    <property type="term" value="F:RNA-DNA hybrid ribonuclease activity"/>
    <property type="evidence" value="ECO:0007669"/>
    <property type="project" value="InterPro"/>
</dbReference>
<gene>
    <name evidence="2" type="ORF">QYE76_062623</name>
</gene>
<dbReference type="InterPro" id="IPR036397">
    <property type="entry name" value="RNaseH_sf"/>
</dbReference>
<organism evidence="2 3">
    <name type="scientific">Lolium multiflorum</name>
    <name type="common">Italian ryegrass</name>
    <name type="synonym">Lolium perenne subsp. multiflorum</name>
    <dbReference type="NCBI Taxonomy" id="4521"/>
    <lineage>
        <taxon>Eukaryota</taxon>
        <taxon>Viridiplantae</taxon>
        <taxon>Streptophyta</taxon>
        <taxon>Embryophyta</taxon>
        <taxon>Tracheophyta</taxon>
        <taxon>Spermatophyta</taxon>
        <taxon>Magnoliopsida</taxon>
        <taxon>Liliopsida</taxon>
        <taxon>Poales</taxon>
        <taxon>Poaceae</taxon>
        <taxon>BOP clade</taxon>
        <taxon>Pooideae</taxon>
        <taxon>Poodae</taxon>
        <taxon>Poeae</taxon>
        <taxon>Poeae Chloroplast Group 2 (Poeae type)</taxon>
        <taxon>Loliodinae</taxon>
        <taxon>Loliinae</taxon>
        <taxon>Lolium</taxon>
    </lineage>
</organism>
<dbReference type="SUPFAM" id="SSF53098">
    <property type="entry name" value="Ribonuclease H-like"/>
    <property type="match status" value="1"/>
</dbReference>